<dbReference type="STRING" id="688270.Celal_3614"/>
<proteinExistence type="predicted"/>
<accession>E6X959</accession>
<evidence type="ECO:0000313" key="1">
    <source>
        <dbReference type="EMBL" id="ADV50869.1"/>
    </source>
</evidence>
<reference evidence="1 2" key="1">
    <citation type="journal article" date="2010" name="Stand. Genomic Sci.">
        <title>Complete genome sequence of Cellulophaga algicola type strain (IC166).</title>
        <authorList>
            <person name="Abt B."/>
            <person name="Lu M."/>
            <person name="Misra M."/>
            <person name="Han C."/>
            <person name="Nolan M."/>
            <person name="Lucas S."/>
            <person name="Hammon N."/>
            <person name="Deshpande S."/>
            <person name="Cheng J.F."/>
            <person name="Tapia R."/>
            <person name="Goodwin L."/>
            <person name="Pitluck S."/>
            <person name="Liolios K."/>
            <person name="Pagani I."/>
            <person name="Ivanova N."/>
            <person name="Mavromatis K."/>
            <person name="Ovchinikova G."/>
            <person name="Pati A."/>
            <person name="Chen A."/>
            <person name="Palaniappan K."/>
            <person name="Land M."/>
            <person name="Hauser L."/>
            <person name="Chang Y.J."/>
            <person name="Jeffries C.D."/>
            <person name="Detter J.C."/>
            <person name="Brambilla E."/>
            <person name="Rohde M."/>
            <person name="Tindall B.J."/>
            <person name="Goker M."/>
            <person name="Woyke T."/>
            <person name="Bristow J."/>
            <person name="Eisen J.A."/>
            <person name="Markowitz V."/>
            <person name="Hugenholtz P."/>
            <person name="Kyrpides N.C."/>
            <person name="Klenk H.P."/>
            <person name="Lapidus A."/>
        </authorList>
    </citation>
    <scope>NUCLEOTIDE SEQUENCE [LARGE SCALE GENOMIC DNA]</scope>
    <source>
        <strain evidence="2">DSM 14237 / IC166 / ACAM 630</strain>
    </source>
</reference>
<dbReference type="HOGENOM" id="CLU_2599596_0_0_10"/>
<dbReference type="EMBL" id="CP002453">
    <property type="protein sequence ID" value="ADV50869.1"/>
    <property type="molecule type" value="Genomic_DNA"/>
</dbReference>
<dbReference type="Proteomes" id="UP000008634">
    <property type="component" value="Chromosome"/>
</dbReference>
<sequence length="79" mass="9154">MDELLIEVRDQLEICNLARETRLNLMNRNSSKAFLVCFMLVSDRFENLDQLLIAIQNCLSDMNIIISRIKDNKISILPA</sequence>
<protein>
    <submittedName>
        <fullName evidence="1">Uncharacterized protein</fullName>
    </submittedName>
</protein>
<keyword evidence="2" id="KW-1185">Reference proteome</keyword>
<dbReference type="KEGG" id="cao:Celal_3614"/>
<organism evidence="1 2">
    <name type="scientific">Cellulophaga algicola (strain DSM 14237 / IC166 / ACAM 630)</name>
    <dbReference type="NCBI Taxonomy" id="688270"/>
    <lineage>
        <taxon>Bacteria</taxon>
        <taxon>Pseudomonadati</taxon>
        <taxon>Bacteroidota</taxon>
        <taxon>Flavobacteriia</taxon>
        <taxon>Flavobacteriales</taxon>
        <taxon>Flavobacteriaceae</taxon>
        <taxon>Cellulophaga</taxon>
    </lineage>
</organism>
<dbReference type="AlphaFoldDB" id="E6X959"/>
<evidence type="ECO:0000313" key="2">
    <source>
        <dbReference type="Proteomes" id="UP000008634"/>
    </source>
</evidence>
<name>E6X959_CELAD</name>
<gene>
    <name evidence="1" type="ordered locus">Celal_3614</name>
</gene>